<feature type="region of interest" description="Disordered" evidence="1">
    <location>
        <begin position="57"/>
        <end position="96"/>
    </location>
</feature>
<keyword evidence="3" id="KW-1185">Reference proteome</keyword>
<proteinExistence type="predicted"/>
<gene>
    <name evidence="2" type="ORF">GWK47_014973</name>
</gene>
<dbReference type="EMBL" id="JACEEZ010020909">
    <property type="protein sequence ID" value="KAG0713995.1"/>
    <property type="molecule type" value="Genomic_DNA"/>
</dbReference>
<feature type="region of interest" description="Disordered" evidence="1">
    <location>
        <begin position="1"/>
        <end position="33"/>
    </location>
</feature>
<sequence>MVTKKSQLDGSPPTPPCSSPAGHGEHDLHGVDGLGPPLWPCALRVSPTACPSRLQTRENQKFLRFSSPGHPKRPPLPQDLPSPRLGNNLPSQAGPKGFRLKKREWQSFAVFDLAPGSTNGGTVYV</sequence>
<organism evidence="2 3">
    <name type="scientific">Chionoecetes opilio</name>
    <name type="common">Atlantic snow crab</name>
    <name type="synonym">Cancer opilio</name>
    <dbReference type="NCBI Taxonomy" id="41210"/>
    <lineage>
        <taxon>Eukaryota</taxon>
        <taxon>Metazoa</taxon>
        <taxon>Ecdysozoa</taxon>
        <taxon>Arthropoda</taxon>
        <taxon>Crustacea</taxon>
        <taxon>Multicrustacea</taxon>
        <taxon>Malacostraca</taxon>
        <taxon>Eumalacostraca</taxon>
        <taxon>Eucarida</taxon>
        <taxon>Decapoda</taxon>
        <taxon>Pleocyemata</taxon>
        <taxon>Brachyura</taxon>
        <taxon>Eubrachyura</taxon>
        <taxon>Majoidea</taxon>
        <taxon>Majidae</taxon>
        <taxon>Chionoecetes</taxon>
    </lineage>
</organism>
<reference evidence="2" key="1">
    <citation type="submission" date="2020-07" db="EMBL/GenBank/DDBJ databases">
        <title>The High-quality genome of the commercially important snow crab, Chionoecetes opilio.</title>
        <authorList>
            <person name="Jeong J.-H."/>
            <person name="Ryu S."/>
        </authorList>
    </citation>
    <scope>NUCLEOTIDE SEQUENCE</scope>
    <source>
        <strain evidence="2">MADBK_172401_WGS</strain>
        <tissue evidence="2">Digestive gland</tissue>
    </source>
</reference>
<evidence type="ECO:0000256" key="1">
    <source>
        <dbReference type="SAM" id="MobiDB-lite"/>
    </source>
</evidence>
<evidence type="ECO:0000313" key="2">
    <source>
        <dbReference type="EMBL" id="KAG0713995.1"/>
    </source>
</evidence>
<dbReference type="AlphaFoldDB" id="A0A8J4XUB8"/>
<evidence type="ECO:0000313" key="3">
    <source>
        <dbReference type="Proteomes" id="UP000770661"/>
    </source>
</evidence>
<protein>
    <submittedName>
        <fullName evidence="2">Uncharacterized protein</fullName>
    </submittedName>
</protein>
<accession>A0A8J4XUB8</accession>
<comment type="caution">
    <text evidence="2">The sequence shown here is derived from an EMBL/GenBank/DDBJ whole genome shotgun (WGS) entry which is preliminary data.</text>
</comment>
<dbReference type="Proteomes" id="UP000770661">
    <property type="component" value="Unassembled WGS sequence"/>
</dbReference>
<name>A0A8J4XUB8_CHIOP</name>